<organism evidence="1">
    <name type="scientific">Cacopsylla melanoneura</name>
    <dbReference type="NCBI Taxonomy" id="428564"/>
    <lineage>
        <taxon>Eukaryota</taxon>
        <taxon>Metazoa</taxon>
        <taxon>Ecdysozoa</taxon>
        <taxon>Arthropoda</taxon>
        <taxon>Hexapoda</taxon>
        <taxon>Insecta</taxon>
        <taxon>Pterygota</taxon>
        <taxon>Neoptera</taxon>
        <taxon>Paraneoptera</taxon>
        <taxon>Hemiptera</taxon>
        <taxon>Sternorrhyncha</taxon>
        <taxon>Psylloidea</taxon>
        <taxon>Psyllidae</taxon>
        <taxon>Psyllinae</taxon>
        <taxon>Cacopsylla</taxon>
    </lineage>
</organism>
<dbReference type="EMBL" id="HBUF01305400">
    <property type="protein sequence ID" value="CAG6691957.1"/>
    <property type="molecule type" value="Transcribed_RNA"/>
</dbReference>
<reference evidence="1" key="1">
    <citation type="submission" date="2021-05" db="EMBL/GenBank/DDBJ databases">
        <authorList>
            <person name="Alioto T."/>
            <person name="Alioto T."/>
            <person name="Gomez Garrido J."/>
        </authorList>
    </citation>
    <scope>NUCLEOTIDE SEQUENCE</scope>
</reference>
<sequence length="114" mass="13806">MQELWRRFKRIGRKRSDAVYEPLDETPEEATVAPVDALTFSEKKKTIDKLQYQKFNLGSIHEEDENEDAVFELIRLPEIKKKTIIDRLQDQRPETRRRMLPWFENYHQERASDQ</sequence>
<accession>A0A8D8TTL3</accession>
<dbReference type="AlphaFoldDB" id="A0A8D8TTL3"/>
<name>A0A8D8TTL3_9HEMI</name>
<protein>
    <submittedName>
        <fullName evidence="1">Uncharacterized protein</fullName>
    </submittedName>
</protein>
<proteinExistence type="predicted"/>
<evidence type="ECO:0000313" key="1">
    <source>
        <dbReference type="EMBL" id="CAG6691957.1"/>
    </source>
</evidence>